<dbReference type="CDD" id="cd05339">
    <property type="entry name" value="17beta-HSDXI-like_SDR_c"/>
    <property type="match status" value="1"/>
</dbReference>
<dbReference type="Proteomes" id="UP000435112">
    <property type="component" value="Unassembled WGS sequence"/>
</dbReference>
<evidence type="ECO:0000256" key="9">
    <source>
        <dbReference type="ARBA" id="ARBA00059620"/>
    </source>
</evidence>
<dbReference type="Pfam" id="PF00106">
    <property type="entry name" value="adh_short"/>
    <property type="match status" value="1"/>
</dbReference>
<keyword evidence="4" id="KW-0521">NADP</keyword>
<dbReference type="EMBL" id="QXFT01000954">
    <property type="protein sequence ID" value="KAE9332632.1"/>
    <property type="molecule type" value="Genomic_DNA"/>
</dbReference>
<dbReference type="GO" id="GO:0052650">
    <property type="term" value="F:all-trans-retinol dehydrogenase (NADP+) activity"/>
    <property type="evidence" value="ECO:0007669"/>
    <property type="project" value="UniProtKB-ARBA"/>
</dbReference>
<reference evidence="17 19" key="1">
    <citation type="submission" date="2018-08" db="EMBL/GenBank/DDBJ databases">
        <title>Genomic investigation of the strawberry pathogen Phytophthora fragariae indicates pathogenicity is determined by transcriptional variation in three key races.</title>
        <authorList>
            <person name="Adams T.M."/>
            <person name="Armitage A.D."/>
            <person name="Sobczyk M.K."/>
            <person name="Bates H.J."/>
            <person name="Dunwell J.M."/>
            <person name="Nellist C.F."/>
            <person name="Harrison R.J."/>
        </authorList>
    </citation>
    <scope>NUCLEOTIDE SEQUENCE [LARGE SCALE GENOMIC DNA]</scope>
    <source>
        <strain evidence="16 18">SCRP249</strain>
        <strain evidence="15 20">SCRP324</strain>
        <strain evidence="17 19">SCRP333</strain>
    </source>
</reference>
<dbReference type="Proteomes" id="UP000434957">
    <property type="component" value="Unassembled WGS sequence"/>
</dbReference>
<evidence type="ECO:0000313" key="19">
    <source>
        <dbReference type="Proteomes" id="UP000434957"/>
    </source>
</evidence>
<comment type="similarity">
    <text evidence="2 12">Belongs to the short-chain dehydrogenases/reductases (SDR) family.</text>
</comment>
<protein>
    <recommendedName>
        <fullName evidence="10">Short-chain dehydrogenase/reductase 3</fullName>
    </recommendedName>
    <alternativeName>
        <fullName evidence="11">Retinal short-chain dehydrogenase/reductase 1</fullName>
    </alternativeName>
</protein>
<evidence type="ECO:0000313" key="17">
    <source>
        <dbReference type="EMBL" id="KAE9332632.1"/>
    </source>
</evidence>
<evidence type="ECO:0000313" key="20">
    <source>
        <dbReference type="Proteomes" id="UP000435112"/>
    </source>
</evidence>
<dbReference type="EMBL" id="QXFV01000943">
    <property type="protein sequence ID" value="KAE9020305.1"/>
    <property type="molecule type" value="Genomic_DNA"/>
</dbReference>
<dbReference type="InterPro" id="IPR020904">
    <property type="entry name" value="Sc_DH/Rdtase_CS"/>
</dbReference>
<evidence type="ECO:0000313" key="18">
    <source>
        <dbReference type="Proteomes" id="UP000429607"/>
    </source>
</evidence>
<dbReference type="FunFam" id="3.40.50.720:FF:000131">
    <property type="entry name" value="Short-chain dehydrogenase/reductase 3"/>
    <property type="match status" value="1"/>
</dbReference>
<keyword evidence="6" id="KW-0560">Oxidoreductase</keyword>
<proteinExistence type="inferred from homology"/>
<evidence type="ECO:0000256" key="13">
    <source>
        <dbReference type="SAM" id="MobiDB-lite"/>
    </source>
</evidence>
<feature type="region of interest" description="Disordered" evidence="13">
    <location>
        <begin position="318"/>
        <end position="344"/>
    </location>
</feature>
<keyword evidence="7" id="KW-0443">Lipid metabolism</keyword>
<evidence type="ECO:0000256" key="8">
    <source>
        <dbReference type="ARBA" id="ARBA00023136"/>
    </source>
</evidence>
<comment type="function">
    <text evidence="9">Catalyzes the reduction of all-trans-retinal to all-trans-retinol in the presence of NADPH.</text>
</comment>
<keyword evidence="5 14" id="KW-1133">Transmembrane helix</keyword>
<evidence type="ECO:0000313" key="15">
    <source>
        <dbReference type="EMBL" id="KAE9014615.1"/>
    </source>
</evidence>
<dbReference type="EMBL" id="QXFU01000972">
    <property type="protein sequence ID" value="KAE9014615.1"/>
    <property type="molecule type" value="Genomic_DNA"/>
</dbReference>
<comment type="subcellular location">
    <subcellularLocation>
        <location evidence="1">Membrane</location>
        <topology evidence="1">Multi-pass membrane protein</topology>
    </subcellularLocation>
</comment>
<evidence type="ECO:0000256" key="14">
    <source>
        <dbReference type="SAM" id="Phobius"/>
    </source>
</evidence>
<evidence type="ECO:0000256" key="1">
    <source>
        <dbReference type="ARBA" id="ARBA00004141"/>
    </source>
</evidence>
<evidence type="ECO:0000313" key="16">
    <source>
        <dbReference type="EMBL" id="KAE9020305.1"/>
    </source>
</evidence>
<dbReference type="PRINTS" id="PR00081">
    <property type="entry name" value="GDHRDH"/>
</dbReference>
<evidence type="ECO:0000256" key="7">
    <source>
        <dbReference type="ARBA" id="ARBA00023098"/>
    </source>
</evidence>
<evidence type="ECO:0000256" key="10">
    <source>
        <dbReference type="ARBA" id="ARBA00068717"/>
    </source>
</evidence>
<evidence type="ECO:0000256" key="5">
    <source>
        <dbReference type="ARBA" id="ARBA00022989"/>
    </source>
</evidence>
<dbReference type="InterPro" id="IPR036291">
    <property type="entry name" value="NAD(P)-bd_dom_sf"/>
</dbReference>
<gene>
    <name evidence="16" type="ORF">PR001_g13634</name>
    <name evidence="15" type="ORF">PR002_g14176</name>
    <name evidence="17" type="ORF">PR003_g14416</name>
</gene>
<evidence type="ECO:0000256" key="2">
    <source>
        <dbReference type="ARBA" id="ARBA00006484"/>
    </source>
</evidence>
<keyword evidence="3 14" id="KW-0812">Transmembrane</keyword>
<dbReference type="PANTHER" id="PTHR24322:SF736">
    <property type="entry name" value="RETINOL DEHYDROGENASE 10"/>
    <property type="match status" value="1"/>
</dbReference>
<comment type="caution">
    <text evidence="17">The sequence shown here is derived from an EMBL/GenBank/DDBJ whole genome shotgun (WGS) entry which is preliminary data.</text>
</comment>
<evidence type="ECO:0000256" key="6">
    <source>
        <dbReference type="ARBA" id="ARBA00023002"/>
    </source>
</evidence>
<dbReference type="AlphaFoldDB" id="A0A6A4F2S4"/>
<dbReference type="PRINTS" id="PR00080">
    <property type="entry name" value="SDRFAMILY"/>
</dbReference>
<dbReference type="Proteomes" id="UP000429607">
    <property type="component" value="Unassembled WGS sequence"/>
</dbReference>
<accession>A0A6A4F2S4</accession>
<name>A0A6A4F2S4_9STRA</name>
<feature type="compositionally biased region" description="Basic and acidic residues" evidence="13">
    <location>
        <begin position="292"/>
        <end position="305"/>
    </location>
</feature>
<keyword evidence="8 14" id="KW-0472">Membrane</keyword>
<evidence type="ECO:0000256" key="12">
    <source>
        <dbReference type="RuleBase" id="RU000363"/>
    </source>
</evidence>
<dbReference type="SUPFAM" id="SSF51735">
    <property type="entry name" value="NAD(P)-binding Rossmann-fold domains"/>
    <property type="match status" value="1"/>
</dbReference>
<sequence length="344" mass="37635">MALSWLWPQKSVAGNVVVVTGGALGLGRTLALRFAQLGAVVLVWDINATNGLRVVQEITSADGGGDAHFFHVDVSDRAKVYEAGRKVLEQFGAVDILVNNAGIVCGKTLLATSDAAIERTFAVNTLAHFWTVRAFLPHMVQRNRGHIVCIGSAGSLFGFPNMVDYGATKFASYGLMCHLRQELRSQGKYGVNLTMVCPSFIRTGMFEGVRVPMLTTWLSPEYAADEVVKAVRRNQWRLLMPSIVGLLALLVALTPIGFYDFMMRVTGALNAMKKFRQTRVSPDFASEQSDESSQHEEGFSVKDGRPLDSLQIHHKHIKDAAAKDKGASPFTDLQREGHGKLAET</sequence>
<feature type="region of interest" description="Disordered" evidence="13">
    <location>
        <begin position="282"/>
        <end position="305"/>
    </location>
</feature>
<keyword evidence="19" id="KW-1185">Reference proteome</keyword>
<dbReference type="Gene3D" id="3.40.50.720">
    <property type="entry name" value="NAD(P)-binding Rossmann-like Domain"/>
    <property type="match status" value="1"/>
</dbReference>
<evidence type="ECO:0000256" key="4">
    <source>
        <dbReference type="ARBA" id="ARBA00022857"/>
    </source>
</evidence>
<dbReference type="PROSITE" id="PS00061">
    <property type="entry name" value="ADH_SHORT"/>
    <property type="match status" value="1"/>
</dbReference>
<dbReference type="PANTHER" id="PTHR24322">
    <property type="entry name" value="PKSB"/>
    <property type="match status" value="1"/>
</dbReference>
<evidence type="ECO:0000256" key="11">
    <source>
        <dbReference type="ARBA" id="ARBA00082544"/>
    </source>
</evidence>
<dbReference type="InterPro" id="IPR002347">
    <property type="entry name" value="SDR_fam"/>
</dbReference>
<evidence type="ECO:0000256" key="3">
    <source>
        <dbReference type="ARBA" id="ARBA00022692"/>
    </source>
</evidence>
<organism evidence="17 19">
    <name type="scientific">Phytophthora rubi</name>
    <dbReference type="NCBI Taxonomy" id="129364"/>
    <lineage>
        <taxon>Eukaryota</taxon>
        <taxon>Sar</taxon>
        <taxon>Stramenopiles</taxon>
        <taxon>Oomycota</taxon>
        <taxon>Peronosporomycetes</taxon>
        <taxon>Peronosporales</taxon>
        <taxon>Peronosporaceae</taxon>
        <taxon>Phytophthora</taxon>
    </lineage>
</organism>
<dbReference type="OrthoDB" id="47007at2759"/>
<feature type="transmembrane region" description="Helical" evidence="14">
    <location>
        <begin position="238"/>
        <end position="259"/>
    </location>
</feature>
<feature type="compositionally biased region" description="Basic and acidic residues" evidence="13">
    <location>
        <begin position="333"/>
        <end position="344"/>
    </location>
</feature>
<dbReference type="GO" id="GO:0016020">
    <property type="term" value="C:membrane"/>
    <property type="evidence" value="ECO:0007669"/>
    <property type="project" value="UniProtKB-SubCell"/>
</dbReference>